<gene>
    <name evidence="1" type="ORF">HMPREF1526_01361</name>
</gene>
<name>R8W1B0_9FIRM</name>
<dbReference type="Proteomes" id="UP000013981">
    <property type="component" value="Unassembled WGS sequence"/>
</dbReference>
<dbReference type="AlphaFoldDB" id="R8W1B0"/>
<dbReference type="HOGENOM" id="CLU_3077794_0_0_9"/>
<organism evidence="1 2">
    <name type="scientific">Butyricicoccus pullicaecorum 1.2</name>
    <dbReference type="NCBI Taxonomy" id="1203606"/>
    <lineage>
        <taxon>Bacteria</taxon>
        <taxon>Bacillati</taxon>
        <taxon>Bacillota</taxon>
        <taxon>Clostridia</taxon>
        <taxon>Eubacteriales</taxon>
        <taxon>Butyricicoccaceae</taxon>
        <taxon>Butyricicoccus</taxon>
    </lineage>
</organism>
<evidence type="ECO:0000313" key="2">
    <source>
        <dbReference type="Proteomes" id="UP000013981"/>
    </source>
</evidence>
<evidence type="ECO:0000313" key="1">
    <source>
        <dbReference type="EMBL" id="EOQ38331.1"/>
    </source>
</evidence>
<accession>R8W1B0</accession>
<comment type="caution">
    <text evidence="1">The sequence shown here is derived from an EMBL/GenBank/DDBJ whole genome shotgun (WGS) entry which is preliminary data.</text>
</comment>
<dbReference type="EMBL" id="AQOB01000004">
    <property type="protein sequence ID" value="EOQ38331.1"/>
    <property type="molecule type" value="Genomic_DNA"/>
</dbReference>
<protein>
    <submittedName>
        <fullName evidence="1">Uncharacterized protein</fullName>
    </submittedName>
</protein>
<proteinExistence type="predicted"/>
<reference evidence="1 2" key="1">
    <citation type="submission" date="2013-01" db="EMBL/GenBank/DDBJ databases">
        <title>The Genome Sequence of Butyricicoccus pullicaecorum 1.2.</title>
        <authorList>
            <consortium name="The Broad Institute Genome Sequencing Platform"/>
            <person name="Earl A."/>
            <person name="Ward D."/>
            <person name="Feldgarden M."/>
            <person name="Gevers D."/>
            <person name="Van Immerseel F."/>
            <person name="Eeckhaut V."/>
            <person name="Walker B."/>
            <person name="Young S.K."/>
            <person name="Zeng Q."/>
            <person name="Gargeya S."/>
            <person name="Fitzgerald M."/>
            <person name="Haas B."/>
            <person name="Abouelleil A."/>
            <person name="Alvarado L."/>
            <person name="Arachchi H.M."/>
            <person name="Berlin A.M."/>
            <person name="Chapman S.B."/>
            <person name="Dewar J."/>
            <person name="Goldberg J."/>
            <person name="Griggs A."/>
            <person name="Gujja S."/>
            <person name="Hansen M."/>
            <person name="Howarth C."/>
            <person name="Imamovic A."/>
            <person name="Larimer J."/>
            <person name="McCowan C."/>
            <person name="Murphy C."/>
            <person name="Neiman D."/>
            <person name="Pearson M."/>
            <person name="Priest M."/>
            <person name="Roberts A."/>
            <person name="Saif S."/>
            <person name="Shea T."/>
            <person name="Sisk P."/>
            <person name="Sykes S."/>
            <person name="Wortman J."/>
            <person name="Nusbaum C."/>
            <person name="Birren B."/>
        </authorList>
    </citation>
    <scope>NUCLEOTIDE SEQUENCE [LARGE SCALE GENOMIC DNA]</scope>
    <source>
        <strain evidence="1 2">1.2</strain>
    </source>
</reference>
<keyword evidence="2" id="KW-1185">Reference proteome</keyword>
<sequence>MVALFSYLFILRRSFSENITKIQRNHRNNNINQIHIDIFICTVGMHTIHNQH</sequence>